<evidence type="ECO:0000313" key="2">
    <source>
        <dbReference type="Proteomes" id="UP000019132"/>
    </source>
</evidence>
<sequence length="66" mass="7127">MPTPQHIQQLVDSSSPEQQAQMAAQMGMTTEQFRGLLQMLTNLPSGAIEKMMGSKGGQGSFIGKIF</sequence>
<keyword evidence="2" id="KW-1185">Reference proteome</keyword>
<reference evidence="1" key="3">
    <citation type="submission" date="2015-02" db="UniProtKB">
        <authorList>
            <consortium name="EnsemblProtists"/>
        </authorList>
    </citation>
    <scope>IDENTIFICATION</scope>
    <source>
        <strain evidence="1">DAOM BR144</strain>
    </source>
</reference>
<dbReference type="VEuPathDB" id="FungiDB:PYU1_G011628"/>
<dbReference type="STRING" id="431595.K3X355"/>
<evidence type="ECO:0000313" key="1">
    <source>
        <dbReference type="EnsemblProtists" id="PYU1_T011654"/>
    </source>
</evidence>
<protein>
    <submittedName>
        <fullName evidence="1">Uncharacterized protein</fullName>
    </submittedName>
</protein>
<dbReference type="HOGENOM" id="CLU_2836865_0_0_1"/>
<name>K3X355_GLOUD</name>
<dbReference type="InParanoid" id="K3X355"/>
<proteinExistence type="predicted"/>
<reference evidence="2" key="1">
    <citation type="journal article" date="2010" name="Genome Biol.">
        <title>Genome sequence of the necrotrophic plant pathogen Pythium ultimum reveals original pathogenicity mechanisms and effector repertoire.</title>
        <authorList>
            <person name="Levesque C.A."/>
            <person name="Brouwer H."/>
            <person name="Cano L."/>
            <person name="Hamilton J.P."/>
            <person name="Holt C."/>
            <person name="Huitema E."/>
            <person name="Raffaele S."/>
            <person name="Robideau G.P."/>
            <person name="Thines M."/>
            <person name="Win J."/>
            <person name="Zerillo M.M."/>
            <person name="Beakes G.W."/>
            <person name="Boore J.L."/>
            <person name="Busam D."/>
            <person name="Dumas B."/>
            <person name="Ferriera S."/>
            <person name="Fuerstenberg S.I."/>
            <person name="Gachon C.M."/>
            <person name="Gaulin E."/>
            <person name="Govers F."/>
            <person name="Grenville-Briggs L."/>
            <person name="Horner N."/>
            <person name="Hostetler J."/>
            <person name="Jiang R.H."/>
            <person name="Johnson J."/>
            <person name="Krajaejun T."/>
            <person name="Lin H."/>
            <person name="Meijer H.J."/>
            <person name="Moore B."/>
            <person name="Morris P."/>
            <person name="Phuntmart V."/>
            <person name="Puiu D."/>
            <person name="Shetty J."/>
            <person name="Stajich J.E."/>
            <person name="Tripathy S."/>
            <person name="Wawra S."/>
            <person name="van West P."/>
            <person name="Whitty B.R."/>
            <person name="Coutinho P.M."/>
            <person name="Henrissat B."/>
            <person name="Martin F."/>
            <person name="Thomas P.D."/>
            <person name="Tyler B.M."/>
            <person name="De Vries R.P."/>
            <person name="Kamoun S."/>
            <person name="Yandell M."/>
            <person name="Tisserat N."/>
            <person name="Buell C.R."/>
        </authorList>
    </citation>
    <scope>NUCLEOTIDE SEQUENCE</scope>
    <source>
        <strain evidence="2">DAOM:BR144</strain>
    </source>
</reference>
<dbReference type="EnsemblProtists" id="PYU1_T011654">
    <property type="protein sequence ID" value="PYU1_T011654"/>
    <property type="gene ID" value="PYU1_G011628"/>
</dbReference>
<accession>K3X355</accession>
<reference evidence="2" key="2">
    <citation type="submission" date="2010-04" db="EMBL/GenBank/DDBJ databases">
        <authorList>
            <person name="Buell R."/>
            <person name="Hamilton J."/>
            <person name="Hostetler J."/>
        </authorList>
    </citation>
    <scope>NUCLEOTIDE SEQUENCE [LARGE SCALE GENOMIC DNA]</scope>
    <source>
        <strain evidence="2">DAOM:BR144</strain>
    </source>
</reference>
<dbReference type="Proteomes" id="UP000019132">
    <property type="component" value="Unassembled WGS sequence"/>
</dbReference>
<dbReference type="EMBL" id="GL376611">
    <property type="status" value="NOT_ANNOTATED_CDS"/>
    <property type="molecule type" value="Genomic_DNA"/>
</dbReference>
<organism evidence="1 2">
    <name type="scientific">Globisporangium ultimum (strain ATCC 200006 / CBS 805.95 / DAOM BR144)</name>
    <name type="common">Pythium ultimum</name>
    <dbReference type="NCBI Taxonomy" id="431595"/>
    <lineage>
        <taxon>Eukaryota</taxon>
        <taxon>Sar</taxon>
        <taxon>Stramenopiles</taxon>
        <taxon>Oomycota</taxon>
        <taxon>Peronosporomycetes</taxon>
        <taxon>Pythiales</taxon>
        <taxon>Pythiaceae</taxon>
        <taxon>Globisporangium</taxon>
    </lineage>
</organism>
<dbReference type="AlphaFoldDB" id="K3X355"/>